<dbReference type="InterPro" id="IPR017904">
    <property type="entry name" value="ADF/Cofilin"/>
</dbReference>
<comment type="caution">
    <text evidence="4">The sequence shown here is derived from an EMBL/GenBank/DDBJ whole genome shotgun (WGS) entry which is preliminary data.</text>
</comment>
<dbReference type="AlphaFoldDB" id="A0A7J7K8E0"/>
<sequence>MNVLQDIQQALYQHTSFHCSSGVTLDNKAVRLFQEMKMKKLHSYFVYHIEDNKVVKVLSRGFPDGDSYYNPEEPTKMLRYEEMVKGLRDANSGGHARYAAFDFNFLLDGSQRRKLLFISWVGDKACVKDKMIYAASKAGLKDALGADIAIQASDEDDLSLSKIYEKLEKMFESLTKSYVNTHDPEHPVQERSGTLPTV</sequence>
<dbReference type="CDD" id="cd11286">
    <property type="entry name" value="ADF_cofilin_like"/>
    <property type="match status" value="1"/>
</dbReference>
<proteinExistence type="inferred from homology"/>
<dbReference type="GO" id="GO:0003779">
    <property type="term" value="F:actin binding"/>
    <property type="evidence" value="ECO:0007669"/>
    <property type="project" value="UniProtKB-KW"/>
</dbReference>
<feature type="domain" description="ADF-H" evidence="3">
    <location>
        <begin position="20"/>
        <end position="168"/>
    </location>
</feature>
<dbReference type="PANTHER" id="PTHR11913">
    <property type="entry name" value="COFILIN-RELATED"/>
    <property type="match status" value="1"/>
</dbReference>
<dbReference type="InterPro" id="IPR002108">
    <property type="entry name" value="ADF-H"/>
</dbReference>
<evidence type="ECO:0000313" key="5">
    <source>
        <dbReference type="Proteomes" id="UP000593567"/>
    </source>
</evidence>
<evidence type="ECO:0000256" key="2">
    <source>
        <dbReference type="ARBA" id="ARBA00023203"/>
    </source>
</evidence>
<dbReference type="OrthoDB" id="10249245at2759"/>
<evidence type="ECO:0000313" key="4">
    <source>
        <dbReference type="EMBL" id="KAF6034194.1"/>
    </source>
</evidence>
<keyword evidence="2" id="KW-0009">Actin-binding</keyword>
<dbReference type="EMBL" id="VXIV02001131">
    <property type="protein sequence ID" value="KAF6034194.1"/>
    <property type="molecule type" value="Genomic_DNA"/>
</dbReference>
<dbReference type="SUPFAM" id="SSF55753">
    <property type="entry name" value="Actin depolymerizing proteins"/>
    <property type="match status" value="1"/>
</dbReference>
<comment type="similarity">
    <text evidence="1">Belongs to the actin-binding proteins ADF family.</text>
</comment>
<dbReference type="PROSITE" id="PS51263">
    <property type="entry name" value="ADF_H"/>
    <property type="match status" value="1"/>
</dbReference>
<keyword evidence="5" id="KW-1185">Reference proteome</keyword>
<accession>A0A7J7K8E0</accession>
<name>A0A7J7K8E0_BUGNE</name>
<dbReference type="Pfam" id="PF00241">
    <property type="entry name" value="Cofilin_ADF"/>
    <property type="match status" value="1"/>
</dbReference>
<dbReference type="InterPro" id="IPR029006">
    <property type="entry name" value="ADF-H/Gelsolin-like_dom_sf"/>
</dbReference>
<reference evidence="4" key="1">
    <citation type="submission" date="2020-06" db="EMBL/GenBank/DDBJ databases">
        <title>Draft genome of Bugula neritina, a colonial animal packing powerful symbionts and potential medicines.</title>
        <authorList>
            <person name="Rayko M."/>
        </authorList>
    </citation>
    <scope>NUCLEOTIDE SEQUENCE [LARGE SCALE GENOMIC DNA]</scope>
    <source>
        <strain evidence="4">Kwan_BN1</strain>
    </source>
</reference>
<dbReference type="Gene3D" id="3.40.20.10">
    <property type="entry name" value="Severin"/>
    <property type="match status" value="1"/>
</dbReference>
<organism evidence="4 5">
    <name type="scientific">Bugula neritina</name>
    <name type="common">Brown bryozoan</name>
    <name type="synonym">Sertularia neritina</name>
    <dbReference type="NCBI Taxonomy" id="10212"/>
    <lineage>
        <taxon>Eukaryota</taxon>
        <taxon>Metazoa</taxon>
        <taxon>Spiralia</taxon>
        <taxon>Lophotrochozoa</taxon>
        <taxon>Bryozoa</taxon>
        <taxon>Gymnolaemata</taxon>
        <taxon>Cheilostomatida</taxon>
        <taxon>Flustrina</taxon>
        <taxon>Buguloidea</taxon>
        <taxon>Bugulidae</taxon>
        <taxon>Bugula</taxon>
    </lineage>
</organism>
<gene>
    <name evidence="4" type="ORF">EB796_007499</name>
</gene>
<dbReference type="SMART" id="SM00102">
    <property type="entry name" value="ADF"/>
    <property type="match status" value="1"/>
</dbReference>
<dbReference type="GO" id="GO:0030042">
    <property type="term" value="P:actin filament depolymerization"/>
    <property type="evidence" value="ECO:0007669"/>
    <property type="project" value="InterPro"/>
</dbReference>
<evidence type="ECO:0000259" key="3">
    <source>
        <dbReference type="PROSITE" id="PS51263"/>
    </source>
</evidence>
<protein>
    <submittedName>
        <fullName evidence="4">COF1</fullName>
    </submittedName>
</protein>
<dbReference type="Proteomes" id="UP000593567">
    <property type="component" value="Unassembled WGS sequence"/>
</dbReference>
<evidence type="ECO:0000256" key="1">
    <source>
        <dbReference type="ARBA" id="ARBA00006844"/>
    </source>
</evidence>
<dbReference type="GO" id="GO:0015629">
    <property type="term" value="C:actin cytoskeleton"/>
    <property type="evidence" value="ECO:0007669"/>
    <property type="project" value="InterPro"/>
</dbReference>